<keyword evidence="6" id="KW-0805">Transcription regulation</keyword>
<dbReference type="VEuPathDB" id="VectorBase:ISCI020452"/>
<keyword evidence="9" id="KW-0804">Transcription</keyword>
<evidence type="ECO:0000256" key="13">
    <source>
        <dbReference type="SAM" id="MobiDB-lite"/>
    </source>
</evidence>
<keyword evidence="11" id="KW-0131">Cell cycle</keyword>
<evidence type="ECO:0000256" key="8">
    <source>
        <dbReference type="ARBA" id="ARBA00023125"/>
    </source>
</evidence>
<dbReference type="GO" id="GO:0005654">
    <property type="term" value="C:nucleoplasm"/>
    <property type="evidence" value="ECO:0007669"/>
    <property type="project" value="UniProtKB-SubCell"/>
</dbReference>
<dbReference type="SMART" id="SM00692">
    <property type="entry name" value="DM3"/>
    <property type="match status" value="1"/>
</dbReference>
<dbReference type="PROSITE" id="PS00028">
    <property type="entry name" value="ZINC_FINGER_C2H2_1"/>
    <property type="match status" value="2"/>
</dbReference>
<keyword evidence="5" id="KW-0862">Zinc</keyword>
<feature type="compositionally biased region" description="Low complexity" evidence="13">
    <location>
        <begin position="225"/>
        <end position="239"/>
    </location>
</feature>
<dbReference type="OMA" id="TVQCEAK"/>
<evidence type="ECO:0000259" key="14">
    <source>
        <dbReference type="PROSITE" id="PS50950"/>
    </source>
</evidence>
<evidence type="ECO:0000313" key="15">
    <source>
        <dbReference type="EMBL" id="MOY39285.1"/>
    </source>
</evidence>
<protein>
    <recommendedName>
        <fullName evidence="14">THAP-type domain-containing protein</fullName>
    </recommendedName>
</protein>
<name>A0A4D5RQ64_IXOSC</name>
<evidence type="ECO:0000256" key="7">
    <source>
        <dbReference type="ARBA" id="ARBA00023054"/>
    </source>
</evidence>
<dbReference type="KEGG" id="isc:121835124"/>
<evidence type="ECO:0000256" key="1">
    <source>
        <dbReference type="ARBA" id="ARBA00004642"/>
    </source>
</evidence>
<accession>A0A4D5RQ64</accession>
<dbReference type="Pfam" id="PF05485">
    <property type="entry name" value="THAP"/>
    <property type="match status" value="1"/>
</dbReference>
<dbReference type="AlphaFoldDB" id="A0A4D5RQ64"/>
<dbReference type="InterPro" id="IPR006612">
    <property type="entry name" value="THAP_Znf"/>
</dbReference>
<proteinExistence type="inferred from homology"/>
<dbReference type="EMBL" id="GHJT01005314">
    <property type="protein sequence ID" value="MOY39285.1"/>
    <property type="molecule type" value="Transcribed_RNA"/>
</dbReference>
<dbReference type="SMART" id="SM00980">
    <property type="entry name" value="THAP"/>
    <property type="match status" value="1"/>
</dbReference>
<dbReference type="InterPro" id="IPR026516">
    <property type="entry name" value="THAP1/10"/>
</dbReference>
<dbReference type="SMART" id="SM00355">
    <property type="entry name" value="ZnF_C2H2"/>
    <property type="match status" value="3"/>
</dbReference>
<dbReference type="GeneID" id="121835124"/>
<dbReference type="VEuPathDB" id="VectorBase:ISCP_008555"/>
<dbReference type="Gene3D" id="3.30.160.60">
    <property type="entry name" value="Classic Zinc Finger"/>
    <property type="match status" value="1"/>
</dbReference>
<evidence type="ECO:0000256" key="4">
    <source>
        <dbReference type="ARBA" id="ARBA00022771"/>
    </source>
</evidence>
<dbReference type="InterPro" id="IPR013087">
    <property type="entry name" value="Znf_C2H2_type"/>
</dbReference>
<dbReference type="PROSITE" id="PS50950">
    <property type="entry name" value="ZF_THAP"/>
    <property type="match status" value="1"/>
</dbReference>
<feature type="region of interest" description="Disordered" evidence="13">
    <location>
        <begin position="203"/>
        <end position="251"/>
    </location>
</feature>
<comment type="similarity">
    <text evidence="2">Belongs to the THAP1 family.</text>
</comment>
<keyword evidence="3" id="KW-0479">Metal-binding</keyword>
<keyword evidence="10" id="KW-0539">Nucleus</keyword>
<dbReference type="PANTHER" id="PTHR46600:SF1">
    <property type="entry name" value="THAP DOMAIN-CONTAINING PROTEIN 1"/>
    <property type="match status" value="1"/>
</dbReference>
<evidence type="ECO:0000256" key="9">
    <source>
        <dbReference type="ARBA" id="ARBA00023163"/>
    </source>
</evidence>
<dbReference type="GO" id="GO:0043565">
    <property type="term" value="F:sequence-specific DNA binding"/>
    <property type="evidence" value="ECO:0007669"/>
    <property type="project" value="InterPro"/>
</dbReference>
<keyword evidence="4 12" id="KW-0863">Zinc-finger</keyword>
<dbReference type="VEuPathDB" id="VectorBase:ISCW020452"/>
<dbReference type="GO" id="GO:0008270">
    <property type="term" value="F:zinc ion binding"/>
    <property type="evidence" value="ECO:0007669"/>
    <property type="project" value="UniProtKB-KW"/>
</dbReference>
<comment type="subcellular location">
    <subcellularLocation>
        <location evidence="1">Nucleus</location>
        <location evidence="1">Nucleoplasm</location>
    </subcellularLocation>
</comment>
<keyword evidence="8 12" id="KW-0238">DNA-binding</keyword>
<evidence type="ECO:0000256" key="5">
    <source>
        <dbReference type="ARBA" id="ARBA00022833"/>
    </source>
</evidence>
<keyword evidence="7" id="KW-0175">Coiled coil</keyword>
<evidence type="ECO:0000256" key="3">
    <source>
        <dbReference type="ARBA" id="ARBA00022723"/>
    </source>
</evidence>
<dbReference type="InterPro" id="IPR038441">
    <property type="entry name" value="THAP_Znf_sf"/>
</dbReference>
<feature type="domain" description="THAP-type" evidence="14">
    <location>
        <begin position="1"/>
        <end position="80"/>
    </location>
</feature>
<evidence type="ECO:0000256" key="11">
    <source>
        <dbReference type="ARBA" id="ARBA00023306"/>
    </source>
</evidence>
<reference evidence="15" key="1">
    <citation type="submission" date="2019-04" db="EMBL/GenBank/DDBJ databases">
        <title>An insight into the mialome of Ixodes scapularis.</title>
        <authorList>
            <person name="Ribeiro J.M."/>
            <person name="Mather T.N."/>
            <person name="Karim S."/>
        </authorList>
    </citation>
    <scope>NUCLEOTIDE SEQUENCE</scope>
</reference>
<dbReference type="OrthoDB" id="6492519at2759"/>
<dbReference type="PANTHER" id="PTHR46600">
    <property type="entry name" value="THAP DOMAIN-CONTAINING"/>
    <property type="match status" value="1"/>
</dbReference>
<evidence type="ECO:0000256" key="6">
    <source>
        <dbReference type="ARBA" id="ARBA00023015"/>
    </source>
</evidence>
<evidence type="ECO:0000256" key="2">
    <source>
        <dbReference type="ARBA" id="ARBA00006177"/>
    </source>
</evidence>
<organism evidence="15">
    <name type="scientific">Ixodes scapularis</name>
    <name type="common">Black-legged tick</name>
    <name type="synonym">Deer tick</name>
    <dbReference type="NCBI Taxonomy" id="6945"/>
    <lineage>
        <taxon>Eukaryota</taxon>
        <taxon>Metazoa</taxon>
        <taxon>Ecdysozoa</taxon>
        <taxon>Arthropoda</taxon>
        <taxon>Chelicerata</taxon>
        <taxon>Arachnida</taxon>
        <taxon>Acari</taxon>
        <taxon>Parasitiformes</taxon>
        <taxon>Ixodida</taxon>
        <taxon>Ixodoidea</taxon>
        <taxon>Ixodidae</taxon>
        <taxon>Ixodinae</taxon>
        <taxon>Ixodes</taxon>
    </lineage>
</organism>
<dbReference type="RefSeq" id="XP_042145022.1">
    <property type="nucleotide sequence ID" value="XM_042289088.1"/>
</dbReference>
<dbReference type="Gene3D" id="6.20.210.20">
    <property type="entry name" value="THAP domain"/>
    <property type="match status" value="1"/>
</dbReference>
<dbReference type="SUPFAM" id="SSF57716">
    <property type="entry name" value="Glucocorticoid receptor-like (DNA-binding domain)"/>
    <property type="match status" value="1"/>
</dbReference>
<evidence type="ECO:0000256" key="10">
    <source>
        <dbReference type="ARBA" id="ARBA00023242"/>
    </source>
</evidence>
<evidence type="ECO:0000256" key="12">
    <source>
        <dbReference type="PROSITE-ProRule" id="PRU00309"/>
    </source>
</evidence>
<feature type="non-terminal residue" evidence="15">
    <location>
        <position position="336"/>
    </location>
</feature>
<sequence>MVNTCCIRNCKTNKIKSSEISFFKFPTSERLRKVWEDRVGPKGFKADANTLLCSRHFVKGRVHTLGDRRVLLKNSIPTQCLGNGDVEMDACVADTEEPKDTGKKSGYKCLVCHEMVHRMYEFLTDAHAHRCFSQRQLICGHCLVGFPNFSDLMSHVTQIGADRRYVPEASASPGVKISNYTRFPCSLCSAYFTSSSARDVHEARHARKNVPVPVPTPQSMEVRSAEGARAQAGGEQTTQNGAQRKPPGIAPSRRELSHYATTVVCSLCNYSFVNLRRLDEHYRSCHGAAPLPLDLVFEEDFEYTLRPETLCSVCVKRRSCVDTIQRLLEEATKDGI</sequence>